<dbReference type="Pfam" id="PF02472">
    <property type="entry name" value="ExbD"/>
    <property type="match status" value="1"/>
</dbReference>
<organism evidence="8 10">
    <name type="scientific">Prosthecochloris ethylica</name>
    <dbReference type="NCBI Taxonomy" id="2743976"/>
    <lineage>
        <taxon>Bacteria</taxon>
        <taxon>Pseudomonadati</taxon>
        <taxon>Chlorobiota</taxon>
        <taxon>Chlorobiia</taxon>
        <taxon>Chlorobiales</taxon>
        <taxon>Chlorobiaceae</taxon>
        <taxon>Prosthecochloris</taxon>
    </lineage>
</organism>
<protein>
    <submittedName>
        <fullName evidence="8">Biopolymer transporter ExbD</fullName>
    </submittedName>
</protein>
<accession>A0ABR9XQ78</accession>
<evidence type="ECO:0000256" key="4">
    <source>
        <dbReference type="ARBA" id="ARBA00022692"/>
    </source>
</evidence>
<keyword evidence="7" id="KW-0813">Transport</keyword>
<comment type="caution">
    <text evidence="8">The sequence shown here is derived from an EMBL/GenBank/DDBJ whole genome shotgun (WGS) entry which is preliminary data.</text>
</comment>
<keyword evidence="3" id="KW-1003">Cell membrane</keyword>
<evidence type="ECO:0000313" key="10">
    <source>
        <dbReference type="Proteomes" id="UP000619838"/>
    </source>
</evidence>
<evidence type="ECO:0000256" key="5">
    <source>
        <dbReference type="ARBA" id="ARBA00022989"/>
    </source>
</evidence>
<evidence type="ECO:0000313" key="8">
    <source>
        <dbReference type="EMBL" id="MBF0636037.1"/>
    </source>
</evidence>
<dbReference type="RefSeq" id="WP_114607549.1">
    <property type="nucleotide sequence ID" value="NZ_JABVZQ010000041.1"/>
</dbReference>
<gene>
    <name evidence="8" type="ORF">INT08_02425</name>
    <name evidence="9" type="ORF">INT08_02555</name>
</gene>
<evidence type="ECO:0000256" key="1">
    <source>
        <dbReference type="ARBA" id="ARBA00004162"/>
    </source>
</evidence>
<dbReference type="Proteomes" id="UP000619838">
    <property type="component" value="Unassembled WGS sequence"/>
</dbReference>
<evidence type="ECO:0000256" key="3">
    <source>
        <dbReference type="ARBA" id="ARBA00022475"/>
    </source>
</evidence>
<reference evidence="8 10" key="1">
    <citation type="journal article" date="2020" name="Microorganisms">
        <title>Simultaneous Genome Sequencing of Prosthecochloris ethylica and Desulfuromonas acetoxidans within a Syntrophic Mixture Reveals Unique Pili and Protein Interactions.</title>
        <authorList>
            <person name="Kyndt J.A."/>
            <person name="Van Beeumen J.J."/>
            <person name="Meyer T.E."/>
        </authorList>
    </citation>
    <scope>NUCLEOTIDE SEQUENCE [LARGE SCALE GENOMIC DNA]</scope>
    <source>
        <strain evidence="8 10">N3</strain>
    </source>
</reference>
<evidence type="ECO:0000313" key="9">
    <source>
        <dbReference type="EMBL" id="MBF0636063.1"/>
    </source>
</evidence>
<sequence>MSRIKSKRIGFRIDMTPMVDVAFLLLTFFMLTTKFKPPETVSVDPPSSHSEQKVPESGVLTVSVSEENSYYIGVSSQPVRVALFERLIGPVLRESGMGEAALRDSLESFRLTESFRVEQEALERYITTARLSDQGIRPVIRADVEADFSAVDHVLNVFKESNILTFNLVTELEKEGG</sequence>
<dbReference type="InterPro" id="IPR003400">
    <property type="entry name" value="ExbD"/>
</dbReference>
<dbReference type="PANTHER" id="PTHR30558">
    <property type="entry name" value="EXBD MEMBRANE COMPONENT OF PMF-DRIVEN MACROMOLECULE IMPORT SYSTEM"/>
    <property type="match status" value="1"/>
</dbReference>
<dbReference type="EMBL" id="JADGII010000003">
    <property type="protein sequence ID" value="MBF0636037.1"/>
    <property type="molecule type" value="Genomic_DNA"/>
</dbReference>
<evidence type="ECO:0000256" key="6">
    <source>
        <dbReference type="ARBA" id="ARBA00023136"/>
    </source>
</evidence>
<evidence type="ECO:0000256" key="2">
    <source>
        <dbReference type="ARBA" id="ARBA00005811"/>
    </source>
</evidence>
<keyword evidence="6" id="KW-0472">Membrane</keyword>
<evidence type="ECO:0000256" key="7">
    <source>
        <dbReference type="RuleBase" id="RU003879"/>
    </source>
</evidence>
<keyword evidence="5" id="KW-1133">Transmembrane helix</keyword>
<keyword evidence="10" id="KW-1185">Reference proteome</keyword>
<proteinExistence type="inferred from homology"/>
<dbReference type="EMBL" id="JADGII010000003">
    <property type="protein sequence ID" value="MBF0636063.1"/>
    <property type="molecule type" value="Genomic_DNA"/>
</dbReference>
<keyword evidence="7" id="KW-0653">Protein transport</keyword>
<name>A0ABR9XQ78_9CHLB</name>
<keyword evidence="4 7" id="KW-0812">Transmembrane</keyword>
<comment type="similarity">
    <text evidence="2 7">Belongs to the ExbD/TolR family.</text>
</comment>
<comment type="subcellular location">
    <subcellularLocation>
        <location evidence="1">Cell membrane</location>
        <topology evidence="1">Single-pass membrane protein</topology>
    </subcellularLocation>
    <subcellularLocation>
        <location evidence="7">Cell membrane</location>
        <topology evidence="7">Single-pass type II membrane protein</topology>
    </subcellularLocation>
</comment>
<dbReference type="PANTHER" id="PTHR30558:SF3">
    <property type="entry name" value="BIOPOLYMER TRANSPORT PROTEIN EXBD-RELATED"/>
    <property type="match status" value="1"/>
</dbReference>
<reference evidence="8" key="2">
    <citation type="submission" date="2020-10" db="EMBL/GenBank/DDBJ databases">
        <authorList>
            <person name="Kyndt J.A."/>
            <person name="Meyer T.E."/>
        </authorList>
    </citation>
    <scope>NUCLEOTIDE SEQUENCE</scope>
    <source>
        <strain evidence="8">N3</strain>
    </source>
</reference>